<gene>
    <name evidence="2" type="ORF">A1Q1_06467</name>
</gene>
<dbReference type="HOGENOM" id="CLU_336218_0_0_1"/>
<feature type="compositionally biased region" description="Low complexity" evidence="1">
    <location>
        <begin position="768"/>
        <end position="795"/>
    </location>
</feature>
<dbReference type="VEuPathDB" id="FungiDB:A1Q1_06467"/>
<sequence>MDSLKGGAALDAAQHHPVHVAHGPQASTQQKNPSPHINCSPPDYWNNCTHSADDADESATPDNNQHTMILKKAVRDILDHHPIVVDAQRVWSAPASYPNNRDRATAMLSAWTQNLEHQLKFLTSKFVPGPSLVVDGGKPVSFYPVPGTFHLFAPTNTVPLSRRIKYGLQKADWVPTPQAPASFAPKPGLPPSVPSAGSNNVAFANAVNEEQSEAVKVTGKQVKVTGEQFIPTLASDGSLIPVYDWDAICAAGIDLLSLTEKPLFSYEYVPVWSATKRKYKFYAQKTASPPHPLSPSGFGPLGRFDPLQLLETDISQELYSMSCTGYCWLPDGIALILSGRHDLYRHLPQGPNAKRFNATSPCAHYLHPVYDGPIPNELKGVAYFELQLWNRGGSASCDSGLTASASVVDGDDNTGSAGQEASGSRSAPEKASQSQQSADDQSWGDDSKESNDTNGNRGNSGGQGSGGSPSEDEFDSDDSFDSLSSSSDSNSDVEEEQPLPPRRLPPASEIRRAIHRRLPPAFTGPFYPRRDIPPRRRSPLGGPPITPQDLADASDTDAPEEGTPNLRRSVSWPHLGGTPSSTGHASSNNLAPLRRKKNRMGKQFARLWNDRQLLPPAIITNSGTVPPASGGGSTSRPADASIANLEQSESLTVATTSDVNSPSNRGLLRHAPMSFTTELARQLEQAVDLYASLIGPSNGVRPPARKVPAATSSHQSAGAIELPSANVVIAAGPPAAGPSTTGPSIATQAVDATDDSVDDAIPVNPHGLTYPPTNPTPYNSPNLNPTTAHSAASDSSGAGSFILVEEDHDPQCEVAVHRLLGLSGGECSCWSLVDRRPSDPSDYDGDTE</sequence>
<feature type="region of interest" description="Disordered" evidence="1">
    <location>
        <begin position="18"/>
        <end position="42"/>
    </location>
</feature>
<reference evidence="2 3" key="1">
    <citation type="journal article" date="2012" name="Eukaryot. Cell">
        <title>Draft genome sequence of CBS 2479, the standard type strain of Trichosporon asahii.</title>
        <authorList>
            <person name="Yang R.Y."/>
            <person name="Li H.T."/>
            <person name="Zhu H."/>
            <person name="Zhou G.P."/>
            <person name="Wang M."/>
            <person name="Wang L."/>
        </authorList>
    </citation>
    <scope>NUCLEOTIDE SEQUENCE [LARGE SCALE GENOMIC DNA]</scope>
    <source>
        <strain evidence="3">ATCC 90039 / CBS 2479 / JCM 2466 / KCTC 7840 / NCYC 2677 / UAMH 7654</strain>
    </source>
</reference>
<evidence type="ECO:0000256" key="1">
    <source>
        <dbReference type="SAM" id="MobiDB-lite"/>
    </source>
</evidence>
<feature type="compositionally biased region" description="Polar residues" evidence="1">
    <location>
        <begin position="25"/>
        <end position="37"/>
    </location>
</feature>
<dbReference type="EMBL" id="ALBS01000333">
    <property type="protein sequence ID" value="EJT45150.1"/>
    <property type="molecule type" value="Genomic_DNA"/>
</dbReference>
<comment type="caution">
    <text evidence="2">The sequence shown here is derived from an EMBL/GenBank/DDBJ whole genome shotgun (WGS) entry which is preliminary data.</text>
</comment>
<feature type="compositionally biased region" description="Low complexity" evidence="1">
    <location>
        <begin position="432"/>
        <end position="441"/>
    </location>
</feature>
<feature type="compositionally biased region" description="Acidic residues" evidence="1">
    <location>
        <begin position="470"/>
        <end position="480"/>
    </location>
</feature>
<dbReference type="KEGG" id="tasa:A1Q1_06467"/>
<dbReference type="AlphaFoldDB" id="J4U5C4"/>
<name>J4U5C4_TRIAS</name>
<proteinExistence type="predicted"/>
<feature type="compositionally biased region" description="Gly residues" evidence="1">
    <location>
        <begin position="458"/>
        <end position="467"/>
    </location>
</feature>
<feature type="region of interest" description="Disordered" evidence="1">
    <location>
        <begin position="756"/>
        <end position="795"/>
    </location>
</feature>
<organism evidence="2 3">
    <name type="scientific">Trichosporon asahii var. asahii (strain ATCC 90039 / CBS 2479 / JCM 2466 / KCTC 7840 / NBRC 103889/ NCYC 2677 / UAMH 7654)</name>
    <name type="common">Yeast</name>
    <dbReference type="NCBI Taxonomy" id="1186058"/>
    <lineage>
        <taxon>Eukaryota</taxon>
        <taxon>Fungi</taxon>
        <taxon>Dikarya</taxon>
        <taxon>Basidiomycota</taxon>
        <taxon>Agaricomycotina</taxon>
        <taxon>Tremellomycetes</taxon>
        <taxon>Trichosporonales</taxon>
        <taxon>Trichosporonaceae</taxon>
        <taxon>Trichosporon</taxon>
    </lineage>
</organism>
<feature type="compositionally biased region" description="Polar residues" evidence="1">
    <location>
        <begin position="413"/>
        <end position="425"/>
    </location>
</feature>
<evidence type="ECO:0000313" key="2">
    <source>
        <dbReference type="EMBL" id="EJT45150.1"/>
    </source>
</evidence>
<dbReference type="GeneID" id="25989979"/>
<feature type="compositionally biased region" description="Polar residues" evidence="1">
    <location>
        <begin position="578"/>
        <end position="590"/>
    </location>
</feature>
<dbReference type="Proteomes" id="UP000002748">
    <property type="component" value="Unassembled WGS sequence"/>
</dbReference>
<feature type="region of interest" description="Disordered" evidence="1">
    <location>
        <begin position="407"/>
        <end position="594"/>
    </location>
</feature>
<protein>
    <submittedName>
        <fullName evidence="2">Uncharacterized protein</fullName>
    </submittedName>
</protein>
<dbReference type="RefSeq" id="XP_014177056.1">
    <property type="nucleotide sequence ID" value="XM_014321581.1"/>
</dbReference>
<evidence type="ECO:0000313" key="3">
    <source>
        <dbReference type="Proteomes" id="UP000002748"/>
    </source>
</evidence>
<feature type="compositionally biased region" description="Low complexity" evidence="1">
    <location>
        <begin position="481"/>
        <end position="490"/>
    </location>
</feature>
<accession>J4U5C4</accession>